<organism evidence="5 6">
    <name type="scientific">Lysobacter soli</name>
    <dbReference type="NCBI Taxonomy" id="453783"/>
    <lineage>
        <taxon>Bacteria</taxon>
        <taxon>Pseudomonadati</taxon>
        <taxon>Pseudomonadota</taxon>
        <taxon>Gammaproteobacteria</taxon>
        <taxon>Lysobacterales</taxon>
        <taxon>Lysobacteraceae</taxon>
        <taxon>Lysobacter</taxon>
    </lineage>
</organism>
<comment type="caution">
    <text evidence="5">The sequence shown here is derived from an EMBL/GenBank/DDBJ whole genome shotgun (WGS) entry which is preliminary data.</text>
</comment>
<dbReference type="Pfam" id="PF00561">
    <property type="entry name" value="Abhydrolase_1"/>
    <property type="match status" value="1"/>
</dbReference>
<dbReference type="PRINTS" id="PR00793">
    <property type="entry name" value="PROAMNOPTASE"/>
</dbReference>
<dbReference type="RefSeq" id="WP_115843193.1">
    <property type="nucleotide sequence ID" value="NZ_CP183976.1"/>
</dbReference>
<evidence type="ECO:0000313" key="6">
    <source>
        <dbReference type="Proteomes" id="UP000256829"/>
    </source>
</evidence>
<dbReference type="SUPFAM" id="SSF53474">
    <property type="entry name" value="alpha/beta-Hydrolases"/>
    <property type="match status" value="1"/>
</dbReference>
<dbReference type="InterPro" id="IPR002410">
    <property type="entry name" value="Peptidase_S33"/>
</dbReference>
<proteinExistence type="inferred from homology"/>
<dbReference type="PANTHER" id="PTHR43798:SF27">
    <property type="entry name" value="HYDROLASE ALPHA_BETA HYDROLASE FOLD FAMILY"/>
    <property type="match status" value="1"/>
</dbReference>
<dbReference type="GO" id="GO:0016020">
    <property type="term" value="C:membrane"/>
    <property type="evidence" value="ECO:0007669"/>
    <property type="project" value="TreeGrafter"/>
</dbReference>
<keyword evidence="2 5" id="KW-0378">Hydrolase</keyword>
<evidence type="ECO:0000256" key="2">
    <source>
        <dbReference type="ARBA" id="ARBA00022801"/>
    </source>
</evidence>
<dbReference type="InterPro" id="IPR029058">
    <property type="entry name" value="AB_hydrolase_fold"/>
</dbReference>
<feature type="domain" description="AB hydrolase-1" evidence="3">
    <location>
        <begin position="99"/>
        <end position="242"/>
    </location>
</feature>
<evidence type="ECO:0000259" key="4">
    <source>
        <dbReference type="Pfam" id="PF08386"/>
    </source>
</evidence>
<name>A0A3D8VC00_9GAMM</name>
<protein>
    <submittedName>
        <fullName evidence="5">Alpha/beta hydrolase</fullName>
    </submittedName>
</protein>
<dbReference type="InterPro" id="IPR050266">
    <property type="entry name" value="AB_hydrolase_sf"/>
</dbReference>
<evidence type="ECO:0000256" key="1">
    <source>
        <dbReference type="ARBA" id="ARBA00010088"/>
    </source>
</evidence>
<dbReference type="Proteomes" id="UP000256829">
    <property type="component" value="Unassembled WGS sequence"/>
</dbReference>
<dbReference type="Pfam" id="PF08386">
    <property type="entry name" value="Abhydrolase_4"/>
    <property type="match status" value="1"/>
</dbReference>
<dbReference type="PANTHER" id="PTHR43798">
    <property type="entry name" value="MONOACYLGLYCEROL LIPASE"/>
    <property type="match status" value="1"/>
</dbReference>
<dbReference type="InterPro" id="IPR000073">
    <property type="entry name" value="AB_hydrolase_1"/>
</dbReference>
<accession>A0A3D8VC00</accession>
<feature type="domain" description="Peptidase S33 tripeptidyl aminopeptidase-like C-terminal" evidence="4">
    <location>
        <begin position="403"/>
        <end position="491"/>
    </location>
</feature>
<evidence type="ECO:0000313" key="5">
    <source>
        <dbReference type="EMBL" id="RDY66338.1"/>
    </source>
</evidence>
<dbReference type="InterPro" id="IPR013595">
    <property type="entry name" value="Pept_S33_TAP-like_C"/>
</dbReference>
<dbReference type="EMBL" id="QTJR01000010">
    <property type="protein sequence ID" value="RDY66338.1"/>
    <property type="molecule type" value="Genomic_DNA"/>
</dbReference>
<keyword evidence="6" id="KW-1185">Reference proteome</keyword>
<dbReference type="GO" id="GO:0008233">
    <property type="term" value="F:peptidase activity"/>
    <property type="evidence" value="ECO:0007669"/>
    <property type="project" value="InterPro"/>
</dbReference>
<dbReference type="AlphaFoldDB" id="A0A3D8VC00"/>
<evidence type="ECO:0000259" key="3">
    <source>
        <dbReference type="Pfam" id="PF00561"/>
    </source>
</evidence>
<sequence>MRTSPAWIAALAAICCLTACTPRDDASASRKDADAGKRMYGSIAFEPCTLSGALASSSIDAQCARLDVPEDPAKPDGRRIPLNIAWLPAGDKGSKAPDPVFFLAGGPGQAATEYAVDVDAALRDVRKHRDIVLIDQRGTGKLSPLVCRDANGAELALPADEEVDAAAVADYAARCAKTLEGKADPRFYTTTQAIGDLDAVRAALGVQQVNLVGVSYGTRVAQQYAARFPTHTRSIVLDGVLPNELVVGSEFARTFERALELQSAHCQSLPGCRERYPRDLRTQLRGLKERLETAPVQVDFRDPATAQRRRDTLTADAVVGLTHMFSYMPQMMSLMPVVIDEADRGEYAPLLALAQLATRNMDGRMSRAMQWSVICAEDADRYTPDPADADTVLGAETGPAFFAACKAWPHGARPAAFDKPLRSNVPALLLSGEIDPVTPPAYGERVLKGLPNGHHFVLRGQGHNVGATGCLPKLVGQFVESLDAKALDGKCLDTIGYVPPFTGYNGWEP</sequence>
<dbReference type="Gene3D" id="3.40.50.1820">
    <property type="entry name" value="alpha/beta hydrolase"/>
    <property type="match status" value="1"/>
</dbReference>
<reference evidence="5 6" key="1">
    <citation type="submission" date="2018-08" db="EMBL/GenBank/DDBJ databases">
        <title>Lysobacter soli KCTC 22011, whole genome shotgun sequence.</title>
        <authorList>
            <person name="Zhang X."/>
            <person name="Feng G."/>
            <person name="Zhu H."/>
        </authorList>
    </citation>
    <scope>NUCLEOTIDE SEQUENCE [LARGE SCALE GENOMIC DNA]</scope>
    <source>
        <strain evidence="5 6">KCTC 22011</strain>
    </source>
</reference>
<comment type="similarity">
    <text evidence="1">Belongs to the peptidase S33 family.</text>
</comment>
<dbReference type="GO" id="GO:0006508">
    <property type="term" value="P:proteolysis"/>
    <property type="evidence" value="ECO:0007669"/>
    <property type="project" value="InterPro"/>
</dbReference>
<gene>
    <name evidence="5" type="ORF">DX912_13760</name>
</gene>